<organism evidence="2 3">
    <name type="scientific">Diploptera punctata</name>
    <name type="common">Pacific beetle cockroach</name>
    <dbReference type="NCBI Taxonomy" id="6984"/>
    <lineage>
        <taxon>Eukaryota</taxon>
        <taxon>Metazoa</taxon>
        <taxon>Ecdysozoa</taxon>
        <taxon>Arthropoda</taxon>
        <taxon>Hexapoda</taxon>
        <taxon>Insecta</taxon>
        <taxon>Pterygota</taxon>
        <taxon>Neoptera</taxon>
        <taxon>Polyneoptera</taxon>
        <taxon>Dictyoptera</taxon>
        <taxon>Blattodea</taxon>
        <taxon>Blaberoidea</taxon>
        <taxon>Blaberidae</taxon>
        <taxon>Diplopterinae</taxon>
        <taxon>Diploptera</taxon>
    </lineage>
</organism>
<dbReference type="AlphaFoldDB" id="A0AAD8E7S3"/>
<reference evidence="2" key="2">
    <citation type="submission" date="2023-05" db="EMBL/GenBank/DDBJ databases">
        <authorList>
            <person name="Fouks B."/>
        </authorList>
    </citation>
    <scope>NUCLEOTIDE SEQUENCE</scope>
    <source>
        <strain evidence="2">Stay&amp;Tobe</strain>
        <tissue evidence="2">Testes</tissue>
    </source>
</reference>
<dbReference type="EMBL" id="JASPKZ010008364">
    <property type="protein sequence ID" value="KAJ9580016.1"/>
    <property type="molecule type" value="Genomic_DNA"/>
</dbReference>
<accession>A0AAD8E7S3</accession>
<proteinExistence type="predicted"/>
<name>A0AAD8E7S3_DIPPU</name>
<reference evidence="2" key="1">
    <citation type="journal article" date="2023" name="IScience">
        <title>Live-bearing cockroach genome reveals convergent evolutionary mechanisms linked to viviparity in insects and beyond.</title>
        <authorList>
            <person name="Fouks B."/>
            <person name="Harrison M.C."/>
            <person name="Mikhailova A.A."/>
            <person name="Marchal E."/>
            <person name="English S."/>
            <person name="Carruthers M."/>
            <person name="Jennings E.C."/>
            <person name="Chiamaka E.L."/>
            <person name="Frigard R.A."/>
            <person name="Pippel M."/>
            <person name="Attardo G.M."/>
            <person name="Benoit J.B."/>
            <person name="Bornberg-Bauer E."/>
            <person name="Tobe S.S."/>
        </authorList>
    </citation>
    <scope>NUCLEOTIDE SEQUENCE</scope>
    <source>
        <strain evidence="2">Stay&amp;Tobe</strain>
    </source>
</reference>
<sequence>HSVKYFRNKYFMVFPIKVHVFLKGFYYSHFIWFQYVNMIKLFSAFSTGFCCISSHLKCHIKAVRYIAKHDNTEMCVSFSVHLFCHYHQSQNLHFKNSTL</sequence>
<keyword evidence="3" id="KW-1185">Reference proteome</keyword>
<dbReference type="Proteomes" id="UP001233999">
    <property type="component" value="Unassembled WGS sequence"/>
</dbReference>
<keyword evidence="1" id="KW-0812">Transmembrane</keyword>
<comment type="caution">
    <text evidence="2">The sequence shown here is derived from an EMBL/GenBank/DDBJ whole genome shotgun (WGS) entry which is preliminary data.</text>
</comment>
<evidence type="ECO:0000313" key="3">
    <source>
        <dbReference type="Proteomes" id="UP001233999"/>
    </source>
</evidence>
<keyword evidence="1" id="KW-0472">Membrane</keyword>
<feature type="non-terminal residue" evidence="2">
    <location>
        <position position="1"/>
    </location>
</feature>
<protein>
    <submittedName>
        <fullName evidence="2">Uncharacterized protein</fullName>
    </submittedName>
</protein>
<keyword evidence="1" id="KW-1133">Transmembrane helix</keyword>
<feature type="non-terminal residue" evidence="2">
    <location>
        <position position="99"/>
    </location>
</feature>
<evidence type="ECO:0000313" key="2">
    <source>
        <dbReference type="EMBL" id="KAJ9580016.1"/>
    </source>
</evidence>
<evidence type="ECO:0000256" key="1">
    <source>
        <dbReference type="SAM" id="Phobius"/>
    </source>
</evidence>
<feature type="transmembrane region" description="Helical" evidence="1">
    <location>
        <begin position="12"/>
        <end position="32"/>
    </location>
</feature>
<gene>
    <name evidence="2" type="ORF">L9F63_004309</name>
</gene>